<keyword evidence="1" id="KW-0378">Hydrolase</keyword>
<gene>
    <name evidence="2" type="ORF">HYX28_08080</name>
</gene>
<keyword evidence="1" id="KW-0255">Endonuclease</keyword>
<dbReference type="GO" id="GO:0016787">
    <property type="term" value="F:hydrolase activity"/>
    <property type="evidence" value="ECO:0007669"/>
    <property type="project" value="UniProtKB-KW"/>
</dbReference>
<dbReference type="AlphaFoldDB" id="A0A932A8Y8"/>
<dbReference type="GO" id="GO:0004521">
    <property type="term" value="F:RNA endonuclease activity"/>
    <property type="evidence" value="ECO:0007669"/>
    <property type="project" value="TreeGrafter"/>
</dbReference>
<name>A0A932A8Y8_9BACT</name>
<comment type="similarity">
    <text evidence="1">Belongs to the PemK/MazF family.</text>
</comment>
<dbReference type="Proteomes" id="UP000779809">
    <property type="component" value="Unassembled WGS sequence"/>
</dbReference>
<accession>A0A932A8Y8</accession>
<organism evidence="2 3">
    <name type="scientific">Candidatus Korobacter versatilis</name>
    <dbReference type="NCBI Taxonomy" id="658062"/>
    <lineage>
        <taxon>Bacteria</taxon>
        <taxon>Pseudomonadati</taxon>
        <taxon>Acidobacteriota</taxon>
        <taxon>Terriglobia</taxon>
        <taxon>Terriglobales</taxon>
        <taxon>Candidatus Korobacteraceae</taxon>
        <taxon>Candidatus Korobacter</taxon>
    </lineage>
</organism>
<dbReference type="EMBL" id="JACPNR010000009">
    <property type="protein sequence ID" value="MBI2678727.1"/>
    <property type="molecule type" value="Genomic_DNA"/>
</dbReference>
<dbReference type="GO" id="GO:0006402">
    <property type="term" value="P:mRNA catabolic process"/>
    <property type="evidence" value="ECO:0007669"/>
    <property type="project" value="TreeGrafter"/>
</dbReference>
<dbReference type="PANTHER" id="PTHR33988:SF1">
    <property type="entry name" value="ENDORIBONUCLEASE MAZF7-RELATED"/>
    <property type="match status" value="1"/>
</dbReference>
<evidence type="ECO:0000313" key="2">
    <source>
        <dbReference type="EMBL" id="MBI2678727.1"/>
    </source>
</evidence>
<dbReference type="PANTHER" id="PTHR33988">
    <property type="entry name" value="ENDORIBONUCLEASE MAZF-RELATED"/>
    <property type="match status" value="1"/>
</dbReference>
<dbReference type="InterPro" id="IPR003477">
    <property type="entry name" value="PemK-like"/>
</dbReference>
<keyword evidence="1" id="KW-0540">Nuclease</keyword>
<dbReference type="GO" id="GO:0003677">
    <property type="term" value="F:DNA binding"/>
    <property type="evidence" value="ECO:0007669"/>
    <property type="project" value="InterPro"/>
</dbReference>
<comment type="caution">
    <text evidence="2">The sequence shown here is derived from an EMBL/GenBank/DDBJ whole genome shotgun (WGS) entry which is preliminary data.</text>
</comment>
<evidence type="ECO:0000256" key="1">
    <source>
        <dbReference type="PIRNR" id="PIRNR033490"/>
    </source>
</evidence>
<dbReference type="Gene3D" id="2.30.30.110">
    <property type="match status" value="1"/>
</dbReference>
<dbReference type="PIRSF" id="PIRSF033490">
    <property type="entry name" value="MazF"/>
    <property type="match status" value="1"/>
</dbReference>
<dbReference type="EC" id="3.1.-.-" evidence="1"/>
<proteinExistence type="inferred from homology"/>
<protein>
    <recommendedName>
        <fullName evidence="1">mRNA interferase</fullName>
        <ecNumber evidence="1">3.1.-.-</ecNumber>
    </recommendedName>
</protein>
<dbReference type="InterPro" id="IPR011067">
    <property type="entry name" value="Plasmid_toxin/cell-grow_inhib"/>
</dbReference>
<reference evidence="2" key="1">
    <citation type="submission" date="2020-07" db="EMBL/GenBank/DDBJ databases">
        <title>Huge and variable diversity of episymbiotic CPR bacteria and DPANN archaea in groundwater ecosystems.</title>
        <authorList>
            <person name="He C.Y."/>
            <person name="Keren R."/>
            <person name="Whittaker M."/>
            <person name="Farag I.F."/>
            <person name="Doudna J."/>
            <person name="Cate J.H.D."/>
            <person name="Banfield J.F."/>
        </authorList>
    </citation>
    <scope>NUCLEOTIDE SEQUENCE</scope>
    <source>
        <strain evidence="2">NC_groundwater_580_Pr5_B-0.1um_64_19</strain>
    </source>
</reference>
<evidence type="ECO:0000313" key="3">
    <source>
        <dbReference type="Proteomes" id="UP000779809"/>
    </source>
</evidence>
<sequence>MNRGEVWWVSFDPSLGGEIRKTRPAVIVSNNTANAVLNRVVVVPLSSQVAKLYPAEARVWLNGEERKAMADQIMTASKQRLQSRMGALSRSDLAAVEDAILLHMGIRR</sequence>
<dbReference type="Pfam" id="PF02452">
    <property type="entry name" value="PemK_toxin"/>
    <property type="match status" value="1"/>
</dbReference>
<dbReference type="SUPFAM" id="SSF50118">
    <property type="entry name" value="Cell growth inhibitor/plasmid maintenance toxic component"/>
    <property type="match status" value="1"/>
</dbReference>
<dbReference type="GO" id="GO:0016075">
    <property type="term" value="P:rRNA catabolic process"/>
    <property type="evidence" value="ECO:0007669"/>
    <property type="project" value="TreeGrafter"/>
</dbReference>
<comment type="function">
    <text evidence="1">Toxic component of a type II toxin-antitoxin (TA) system.</text>
</comment>